<dbReference type="PANTHER" id="PTHR42943:SF4">
    <property type="entry name" value="C2H2-TYPE DOMAIN-CONTAINING PROTEIN"/>
    <property type="match status" value="1"/>
</dbReference>
<dbReference type="GO" id="GO:0004364">
    <property type="term" value="F:glutathione transferase activity"/>
    <property type="evidence" value="ECO:0007669"/>
    <property type="project" value="TreeGrafter"/>
</dbReference>
<feature type="domain" description="DSBA-like thioredoxin" evidence="1">
    <location>
        <begin position="10"/>
        <end position="197"/>
    </location>
</feature>
<dbReference type="STRING" id="1424294.Gferi_05715"/>
<dbReference type="InterPro" id="IPR036249">
    <property type="entry name" value="Thioredoxin-like_sf"/>
</dbReference>
<dbReference type="PANTHER" id="PTHR42943">
    <property type="entry name" value="GLUTATHIONE S-TRANSFERASE KAPPA"/>
    <property type="match status" value="1"/>
</dbReference>
<dbReference type="Gene3D" id="3.40.30.10">
    <property type="entry name" value="Glutaredoxin"/>
    <property type="match status" value="1"/>
</dbReference>
<gene>
    <name evidence="2" type="ORF">Gferi_05715</name>
</gene>
<sequence>MKGVGFLKEIIFIFDYICPYCYLMLPEIERLYAEHMIKVNWIPTEIYPETPLEGTDLKTFLGVRKAEKAHKLIREQAKSKNLVFYLPKLIYNTRRARLLTAYAVNKVPIEEILHAFYNSVFIYNENIGAWQVLQKICMQLGLSYEDFFRQLEQQKLDFIIKGWEEILNRYPIEVVPTIACGENILAEGVCSYEELVKMINE</sequence>
<dbReference type="AlphaFoldDB" id="A0A1D8GDW9"/>
<dbReference type="Pfam" id="PF01323">
    <property type="entry name" value="DSBA"/>
    <property type="match status" value="1"/>
</dbReference>
<protein>
    <recommendedName>
        <fullName evidence="1">DSBA-like thioredoxin domain-containing protein</fullName>
    </recommendedName>
</protein>
<dbReference type="EMBL" id="CP017269">
    <property type="protein sequence ID" value="AOT69098.1"/>
    <property type="molecule type" value="Genomic_DNA"/>
</dbReference>
<evidence type="ECO:0000313" key="3">
    <source>
        <dbReference type="Proteomes" id="UP000095743"/>
    </source>
</evidence>
<name>A0A1D8GDW9_9FIRM</name>
<reference evidence="2 3" key="1">
    <citation type="submission" date="2016-09" db="EMBL/GenBank/DDBJ databases">
        <title>Genomic analysis reveals versatility of anaerobic energy metabolism of Geosporobacter ferrireducens IRF9 of phylum Firmicutes.</title>
        <authorList>
            <person name="Kim S.-J."/>
        </authorList>
    </citation>
    <scope>NUCLEOTIDE SEQUENCE [LARGE SCALE GENOMIC DNA]</scope>
    <source>
        <strain evidence="2 3">IRF9</strain>
    </source>
</reference>
<keyword evidence="3" id="KW-1185">Reference proteome</keyword>
<accession>A0A1D8GDW9</accession>
<dbReference type="GO" id="GO:0004602">
    <property type="term" value="F:glutathione peroxidase activity"/>
    <property type="evidence" value="ECO:0007669"/>
    <property type="project" value="TreeGrafter"/>
</dbReference>
<proteinExistence type="predicted"/>
<organism evidence="2 3">
    <name type="scientific">Geosporobacter ferrireducens</name>
    <dbReference type="NCBI Taxonomy" id="1424294"/>
    <lineage>
        <taxon>Bacteria</taxon>
        <taxon>Bacillati</taxon>
        <taxon>Bacillota</taxon>
        <taxon>Clostridia</taxon>
        <taxon>Peptostreptococcales</taxon>
        <taxon>Thermotaleaceae</taxon>
        <taxon>Geosporobacter</taxon>
    </lineage>
</organism>
<dbReference type="Proteomes" id="UP000095743">
    <property type="component" value="Chromosome"/>
</dbReference>
<dbReference type="KEGG" id="gfe:Gferi_05715"/>
<dbReference type="SUPFAM" id="SSF52833">
    <property type="entry name" value="Thioredoxin-like"/>
    <property type="match status" value="1"/>
</dbReference>
<dbReference type="InterPro" id="IPR001853">
    <property type="entry name" value="DSBA-like_thioredoxin_dom"/>
</dbReference>
<dbReference type="GO" id="GO:0006749">
    <property type="term" value="P:glutathione metabolic process"/>
    <property type="evidence" value="ECO:0007669"/>
    <property type="project" value="TreeGrafter"/>
</dbReference>
<dbReference type="InterPro" id="IPR051924">
    <property type="entry name" value="GST_Kappa/NadH"/>
</dbReference>
<dbReference type="OrthoDB" id="9799122at2"/>
<evidence type="ECO:0000313" key="2">
    <source>
        <dbReference type="EMBL" id="AOT69098.1"/>
    </source>
</evidence>
<dbReference type="RefSeq" id="WP_069974664.1">
    <property type="nucleotide sequence ID" value="NZ_VENK01000015.1"/>
</dbReference>
<evidence type="ECO:0000259" key="1">
    <source>
        <dbReference type="Pfam" id="PF01323"/>
    </source>
</evidence>